<feature type="compositionally biased region" description="Basic and acidic residues" evidence="1">
    <location>
        <begin position="31"/>
        <end position="40"/>
    </location>
</feature>
<feature type="compositionally biased region" description="Basic and acidic residues" evidence="1">
    <location>
        <begin position="12"/>
        <end position="22"/>
    </location>
</feature>
<proteinExistence type="predicted"/>
<feature type="compositionally biased region" description="Low complexity" evidence="1">
    <location>
        <begin position="42"/>
        <end position="54"/>
    </location>
</feature>
<name>A0A540MHR4_MALBA</name>
<gene>
    <name evidence="2" type="ORF">C1H46_016084</name>
</gene>
<sequence length="86" mass="9951">MVFSQKNPFLKNQREVESKPQKTQENQWDFEIGKPLEKGKIRSSSSGRESPSRPQISLQKWPCDCLEHVDVAGDSTEDDEERGFRL</sequence>
<keyword evidence="3" id="KW-1185">Reference proteome</keyword>
<protein>
    <submittedName>
        <fullName evidence="2">Uncharacterized protein</fullName>
    </submittedName>
</protein>
<dbReference type="EMBL" id="VIEB01000255">
    <property type="protein sequence ID" value="TQD98263.1"/>
    <property type="molecule type" value="Genomic_DNA"/>
</dbReference>
<reference evidence="2 3" key="1">
    <citation type="journal article" date="2019" name="G3 (Bethesda)">
        <title>Sequencing of a Wild Apple (Malus baccata) Genome Unravels the Differences Between Cultivated and Wild Apple Species Regarding Disease Resistance and Cold Tolerance.</title>
        <authorList>
            <person name="Chen X."/>
        </authorList>
    </citation>
    <scope>NUCLEOTIDE SEQUENCE [LARGE SCALE GENOMIC DNA]</scope>
    <source>
        <strain evidence="3">cv. Shandingzi</strain>
        <tissue evidence="2">Leaves</tissue>
    </source>
</reference>
<evidence type="ECO:0000313" key="3">
    <source>
        <dbReference type="Proteomes" id="UP000315295"/>
    </source>
</evidence>
<dbReference type="AlphaFoldDB" id="A0A540MHR4"/>
<comment type="caution">
    <text evidence="2">The sequence shown here is derived from an EMBL/GenBank/DDBJ whole genome shotgun (WGS) entry which is preliminary data.</text>
</comment>
<accession>A0A540MHR4</accession>
<feature type="region of interest" description="Disordered" evidence="1">
    <location>
        <begin position="1"/>
        <end position="57"/>
    </location>
</feature>
<evidence type="ECO:0000256" key="1">
    <source>
        <dbReference type="SAM" id="MobiDB-lite"/>
    </source>
</evidence>
<organism evidence="2 3">
    <name type="scientific">Malus baccata</name>
    <name type="common">Siberian crab apple</name>
    <name type="synonym">Pyrus baccata</name>
    <dbReference type="NCBI Taxonomy" id="106549"/>
    <lineage>
        <taxon>Eukaryota</taxon>
        <taxon>Viridiplantae</taxon>
        <taxon>Streptophyta</taxon>
        <taxon>Embryophyta</taxon>
        <taxon>Tracheophyta</taxon>
        <taxon>Spermatophyta</taxon>
        <taxon>Magnoliopsida</taxon>
        <taxon>eudicotyledons</taxon>
        <taxon>Gunneridae</taxon>
        <taxon>Pentapetalae</taxon>
        <taxon>rosids</taxon>
        <taxon>fabids</taxon>
        <taxon>Rosales</taxon>
        <taxon>Rosaceae</taxon>
        <taxon>Amygdaloideae</taxon>
        <taxon>Maleae</taxon>
        <taxon>Malus</taxon>
    </lineage>
</organism>
<evidence type="ECO:0000313" key="2">
    <source>
        <dbReference type="EMBL" id="TQD98263.1"/>
    </source>
</evidence>
<dbReference type="Proteomes" id="UP000315295">
    <property type="component" value="Unassembled WGS sequence"/>
</dbReference>